<dbReference type="EMBL" id="UINC01092450">
    <property type="protein sequence ID" value="SVC46040.1"/>
    <property type="molecule type" value="Genomic_DNA"/>
</dbReference>
<protein>
    <submittedName>
        <fullName evidence="1">Uncharacterized protein</fullName>
    </submittedName>
</protein>
<feature type="non-terminal residue" evidence="1">
    <location>
        <position position="146"/>
    </location>
</feature>
<gene>
    <name evidence="1" type="ORF">METZ01_LOCUS298894</name>
</gene>
<organism evidence="1">
    <name type="scientific">marine metagenome</name>
    <dbReference type="NCBI Taxonomy" id="408172"/>
    <lineage>
        <taxon>unclassified sequences</taxon>
        <taxon>metagenomes</taxon>
        <taxon>ecological metagenomes</taxon>
    </lineage>
</organism>
<reference evidence="1" key="1">
    <citation type="submission" date="2018-05" db="EMBL/GenBank/DDBJ databases">
        <authorList>
            <person name="Lanie J.A."/>
            <person name="Ng W.-L."/>
            <person name="Kazmierczak K.M."/>
            <person name="Andrzejewski T.M."/>
            <person name="Davidsen T.M."/>
            <person name="Wayne K.J."/>
            <person name="Tettelin H."/>
            <person name="Glass J.I."/>
            <person name="Rusch D."/>
            <person name="Podicherti R."/>
            <person name="Tsui H.-C.T."/>
            <person name="Winkler M.E."/>
        </authorList>
    </citation>
    <scope>NUCLEOTIDE SEQUENCE</scope>
</reference>
<feature type="non-terminal residue" evidence="1">
    <location>
        <position position="1"/>
    </location>
</feature>
<proteinExistence type="predicted"/>
<evidence type="ECO:0000313" key="1">
    <source>
        <dbReference type="EMBL" id="SVC46040.1"/>
    </source>
</evidence>
<dbReference type="AlphaFoldDB" id="A0A382MBM2"/>
<name>A0A382MBM2_9ZZZZ</name>
<sequence length="146" mass="15800">VLLILAGTAVAQQVAIPVTPQLRVIVEPNHVLRNGAYVQGQVLLRVLLASPHPFAAIDFAVPEISGARVVTLFVPKTRTIHVYDKTGYAYETRLSLFPEQSGTLVIPPITIMGSVTNEAGEREIFDLSNPAVEILVHPINLALEDS</sequence>
<accession>A0A382MBM2</accession>